<organism evidence="1">
    <name type="scientific">hydrocarbon metagenome</name>
    <dbReference type="NCBI Taxonomy" id="938273"/>
    <lineage>
        <taxon>unclassified sequences</taxon>
        <taxon>metagenomes</taxon>
        <taxon>ecological metagenomes</taxon>
    </lineage>
</organism>
<dbReference type="Gene3D" id="3.40.50.1820">
    <property type="entry name" value="alpha/beta hydrolase"/>
    <property type="match status" value="1"/>
</dbReference>
<reference evidence="1" key="1">
    <citation type="journal article" date="2015" name="Proc. Natl. Acad. Sci. U.S.A.">
        <title>Networks of energetic and metabolic interactions define dynamics in microbial communities.</title>
        <authorList>
            <person name="Embree M."/>
            <person name="Liu J.K."/>
            <person name="Al-Bassam M.M."/>
            <person name="Zengler K."/>
        </authorList>
    </citation>
    <scope>NUCLEOTIDE SEQUENCE</scope>
</reference>
<comment type="caution">
    <text evidence="1">The sequence shown here is derived from an EMBL/GenBank/DDBJ whole genome shotgun (WGS) entry which is preliminary data.</text>
</comment>
<proteinExistence type="predicted"/>
<evidence type="ECO:0000313" key="1">
    <source>
        <dbReference type="EMBL" id="KUG20051.1"/>
    </source>
</evidence>
<gene>
    <name evidence="1" type="ORF">ASZ90_010221</name>
</gene>
<dbReference type="AlphaFoldDB" id="A0A0W8FIA9"/>
<dbReference type="InterPro" id="IPR029058">
    <property type="entry name" value="AB_hydrolase_fold"/>
</dbReference>
<sequence length="91" mass="10074">MRQPARRWHADLPGSEYAVIPDAGHVAHQDNPEGFNRVLRAFQEEWPAGGIEREITTLLMVKPGLQISQIPAAMKAAWLRGHAAPLLQGQT</sequence>
<dbReference type="SUPFAM" id="SSF53474">
    <property type="entry name" value="alpha/beta-Hydrolases"/>
    <property type="match status" value="1"/>
</dbReference>
<protein>
    <submittedName>
        <fullName evidence="1">Uncharacterized protein</fullName>
    </submittedName>
</protein>
<accession>A0A0W8FIA9</accession>
<dbReference type="EMBL" id="LNQE01001232">
    <property type="protein sequence ID" value="KUG20051.1"/>
    <property type="molecule type" value="Genomic_DNA"/>
</dbReference>
<name>A0A0W8FIA9_9ZZZZ</name>